<evidence type="ECO:0000259" key="3">
    <source>
        <dbReference type="Pfam" id="PF00139"/>
    </source>
</evidence>
<organism evidence="4 5">
    <name type="scientific">Quercus suber</name>
    <name type="common">Cork oak</name>
    <dbReference type="NCBI Taxonomy" id="58331"/>
    <lineage>
        <taxon>Eukaryota</taxon>
        <taxon>Viridiplantae</taxon>
        <taxon>Streptophyta</taxon>
        <taxon>Embryophyta</taxon>
        <taxon>Tracheophyta</taxon>
        <taxon>Spermatophyta</taxon>
        <taxon>Magnoliopsida</taxon>
        <taxon>eudicotyledons</taxon>
        <taxon>Gunneridae</taxon>
        <taxon>Pentapetalae</taxon>
        <taxon>rosids</taxon>
        <taxon>fabids</taxon>
        <taxon>Fagales</taxon>
        <taxon>Fagaceae</taxon>
        <taxon>Quercus</taxon>
    </lineage>
</organism>
<evidence type="ECO:0000313" key="4">
    <source>
        <dbReference type="EMBL" id="KAK7821662.1"/>
    </source>
</evidence>
<dbReference type="Proteomes" id="UP000237347">
    <property type="component" value="Unassembled WGS sequence"/>
</dbReference>
<comment type="caution">
    <text evidence="4">The sequence shown here is derived from an EMBL/GenBank/DDBJ whole genome shotgun (WGS) entry which is preliminary data.</text>
</comment>
<gene>
    <name evidence="4" type="ORF">CFP56_037506</name>
</gene>
<dbReference type="InterPro" id="IPR013320">
    <property type="entry name" value="ConA-like_dom_sf"/>
</dbReference>
<keyword evidence="5" id="KW-1185">Reference proteome</keyword>
<accession>A0AAW0J5A8</accession>
<keyword evidence="2" id="KW-0430">Lectin</keyword>
<dbReference type="GO" id="GO:0030246">
    <property type="term" value="F:carbohydrate binding"/>
    <property type="evidence" value="ECO:0007669"/>
    <property type="project" value="UniProtKB-KW"/>
</dbReference>
<evidence type="ECO:0000256" key="2">
    <source>
        <dbReference type="ARBA" id="ARBA00022734"/>
    </source>
</evidence>
<dbReference type="Pfam" id="PF00139">
    <property type="entry name" value="Lectin_legB"/>
    <property type="match status" value="1"/>
</dbReference>
<dbReference type="InterPro" id="IPR001220">
    <property type="entry name" value="Legume_lectin_dom"/>
</dbReference>
<name>A0AAW0J5A8_QUESU</name>
<dbReference type="Gene3D" id="2.60.120.200">
    <property type="match status" value="1"/>
</dbReference>
<feature type="domain" description="Legume lectin" evidence="3">
    <location>
        <begin position="20"/>
        <end position="60"/>
    </location>
</feature>
<sequence length="60" mass="6433">MVESDQVHSTPLLSLTFINTSWNAGEDLAFLIAPDLSIPEASYGQWLGLTNAANDGKPTN</sequence>
<proteinExistence type="inferred from homology"/>
<reference evidence="4 5" key="1">
    <citation type="journal article" date="2018" name="Sci. Data">
        <title>The draft genome sequence of cork oak.</title>
        <authorList>
            <person name="Ramos A.M."/>
            <person name="Usie A."/>
            <person name="Barbosa P."/>
            <person name="Barros P.M."/>
            <person name="Capote T."/>
            <person name="Chaves I."/>
            <person name="Simoes F."/>
            <person name="Abreu I."/>
            <person name="Carrasquinho I."/>
            <person name="Faro C."/>
            <person name="Guimaraes J.B."/>
            <person name="Mendonca D."/>
            <person name="Nobrega F."/>
            <person name="Rodrigues L."/>
            <person name="Saibo N.J.M."/>
            <person name="Varela M.C."/>
            <person name="Egas C."/>
            <person name="Matos J."/>
            <person name="Miguel C.M."/>
            <person name="Oliveira M.M."/>
            <person name="Ricardo C.P."/>
            <person name="Goncalves S."/>
        </authorList>
    </citation>
    <scope>NUCLEOTIDE SEQUENCE [LARGE SCALE GENOMIC DNA]</scope>
    <source>
        <strain evidence="5">cv. HL8</strain>
    </source>
</reference>
<dbReference type="SUPFAM" id="SSF49899">
    <property type="entry name" value="Concanavalin A-like lectins/glucanases"/>
    <property type="match status" value="1"/>
</dbReference>
<evidence type="ECO:0000256" key="1">
    <source>
        <dbReference type="ARBA" id="ARBA00007606"/>
    </source>
</evidence>
<dbReference type="AlphaFoldDB" id="A0AAW0J5A8"/>
<dbReference type="EMBL" id="PKMF04000694">
    <property type="protein sequence ID" value="KAK7821662.1"/>
    <property type="molecule type" value="Genomic_DNA"/>
</dbReference>
<comment type="similarity">
    <text evidence="1">Belongs to the leguminous lectin family.</text>
</comment>
<evidence type="ECO:0000313" key="5">
    <source>
        <dbReference type="Proteomes" id="UP000237347"/>
    </source>
</evidence>
<protein>
    <recommendedName>
        <fullName evidence="3">Legume lectin domain-containing protein</fullName>
    </recommendedName>
</protein>